<accession>A0A9Q8W922</accession>
<dbReference type="GeneID" id="73335244"/>
<protein>
    <submittedName>
        <fullName evidence="1">Uncharacterized protein</fullName>
    </submittedName>
</protein>
<dbReference type="KEGG" id="clup:CLUP02_01192"/>
<sequence length="178" mass="19096">MLRMGFALTSHLGQTHVPSPSRGSTPTPLCRHPTRCPQLRLPSPTSLHLTLPRLTLHGTRPAFCLTLIIAIHPSILPSFLPPHPPLIGRDDGEENLLLALGIQKPGAVPKRSHHPTSASTQPASLYFGLFLLCHGAHLKTANTPTNLSRLLSNNTIAVAAATTTIRHPAKSQGNQATR</sequence>
<evidence type="ECO:0000313" key="1">
    <source>
        <dbReference type="EMBL" id="UQC74541.1"/>
    </source>
</evidence>
<dbReference type="Proteomes" id="UP000830671">
    <property type="component" value="Chromosome 1"/>
</dbReference>
<dbReference type="AlphaFoldDB" id="A0A9Q8W922"/>
<gene>
    <name evidence="1" type="ORF">CLUP02_01192</name>
</gene>
<proteinExistence type="predicted"/>
<reference evidence="1" key="1">
    <citation type="journal article" date="2021" name="Mol. Plant Microbe Interact.">
        <title>Complete Genome Sequence of the Plant-Pathogenic Fungus Colletotrichum lupini.</title>
        <authorList>
            <person name="Baroncelli R."/>
            <person name="Pensec F."/>
            <person name="Da Lio D."/>
            <person name="Boufleur T."/>
            <person name="Vicente I."/>
            <person name="Sarrocco S."/>
            <person name="Picot A."/>
            <person name="Baraldi E."/>
            <person name="Sukno S."/>
            <person name="Thon M."/>
            <person name="Le Floch G."/>
        </authorList>
    </citation>
    <scope>NUCLEOTIDE SEQUENCE</scope>
    <source>
        <strain evidence="1">IMI 504893</strain>
    </source>
</reference>
<keyword evidence="2" id="KW-1185">Reference proteome</keyword>
<dbReference type="RefSeq" id="XP_049136191.1">
    <property type="nucleotide sequence ID" value="XM_049280234.1"/>
</dbReference>
<dbReference type="EMBL" id="CP019471">
    <property type="protein sequence ID" value="UQC74541.1"/>
    <property type="molecule type" value="Genomic_DNA"/>
</dbReference>
<evidence type="ECO:0000313" key="2">
    <source>
        <dbReference type="Proteomes" id="UP000830671"/>
    </source>
</evidence>
<organism evidence="1 2">
    <name type="scientific">Colletotrichum lupini</name>
    <dbReference type="NCBI Taxonomy" id="145971"/>
    <lineage>
        <taxon>Eukaryota</taxon>
        <taxon>Fungi</taxon>
        <taxon>Dikarya</taxon>
        <taxon>Ascomycota</taxon>
        <taxon>Pezizomycotina</taxon>
        <taxon>Sordariomycetes</taxon>
        <taxon>Hypocreomycetidae</taxon>
        <taxon>Glomerellales</taxon>
        <taxon>Glomerellaceae</taxon>
        <taxon>Colletotrichum</taxon>
        <taxon>Colletotrichum acutatum species complex</taxon>
    </lineage>
</organism>
<name>A0A9Q8W922_9PEZI</name>